<dbReference type="EMBL" id="VBAP01000035">
    <property type="protein sequence ID" value="TMI75945.1"/>
    <property type="molecule type" value="Genomic_DNA"/>
</dbReference>
<dbReference type="Proteomes" id="UP000318834">
    <property type="component" value="Unassembled WGS sequence"/>
</dbReference>
<keyword evidence="2" id="KW-1133">Transmembrane helix</keyword>
<protein>
    <recommendedName>
        <fullName evidence="3">Cytochrome c-552/4 domain-containing protein</fullName>
    </recommendedName>
</protein>
<feature type="transmembrane region" description="Helical" evidence="2">
    <location>
        <begin position="56"/>
        <end position="79"/>
    </location>
</feature>
<evidence type="ECO:0000256" key="2">
    <source>
        <dbReference type="SAM" id="Phobius"/>
    </source>
</evidence>
<proteinExistence type="predicted"/>
<dbReference type="InterPro" id="IPR036280">
    <property type="entry name" value="Multihaem_cyt_sf"/>
</dbReference>
<dbReference type="Pfam" id="PF13435">
    <property type="entry name" value="Cytochrome_C554"/>
    <property type="match status" value="1"/>
</dbReference>
<name>A0A537IXE6_9BACT</name>
<keyword evidence="1" id="KW-0732">Signal</keyword>
<accession>A0A537IXE6</accession>
<dbReference type="SUPFAM" id="SSF48695">
    <property type="entry name" value="Multiheme cytochromes"/>
    <property type="match status" value="1"/>
</dbReference>
<organism evidence="4 5">
    <name type="scientific">Candidatus Segetimicrobium genomatis</name>
    <dbReference type="NCBI Taxonomy" id="2569760"/>
    <lineage>
        <taxon>Bacteria</taxon>
        <taxon>Bacillati</taxon>
        <taxon>Candidatus Sysuimicrobiota</taxon>
        <taxon>Candidatus Sysuimicrobiia</taxon>
        <taxon>Candidatus Sysuimicrobiales</taxon>
        <taxon>Candidatus Segetimicrobiaceae</taxon>
        <taxon>Candidatus Segetimicrobium</taxon>
    </lineage>
</organism>
<dbReference type="Gene3D" id="1.10.1130.10">
    <property type="entry name" value="Flavocytochrome C3, Chain A"/>
    <property type="match status" value="1"/>
</dbReference>
<dbReference type="InterPro" id="IPR051829">
    <property type="entry name" value="Multiheme_Cytochr_ET"/>
</dbReference>
<dbReference type="PANTHER" id="PTHR35038:SF8">
    <property type="entry name" value="C-TYPE POLYHEME CYTOCHROME OMCC"/>
    <property type="match status" value="1"/>
</dbReference>
<dbReference type="AlphaFoldDB" id="A0A537IXE6"/>
<evidence type="ECO:0000313" key="4">
    <source>
        <dbReference type="EMBL" id="TMI75945.1"/>
    </source>
</evidence>
<keyword evidence="2" id="KW-0472">Membrane</keyword>
<evidence type="ECO:0000313" key="5">
    <source>
        <dbReference type="Proteomes" id="UP000318834"/>
    </source>
</evidence>
<evidence type="ECO:0000259" key="3">
    <source>
        <dbReference type="Pfam" id="PF13435"/>
    </source>
</evidence>
<comment type="caution">
    <text evidence="4">The sequence shown here is derived from an EMBL/GenBank/DDBJ whole genome shotgun (WGS) entry which is preliminary data.</text>
</comment>
<keyword evidence="2" id="KW-0812">Transmembrane</keyword>
<reference evidence="4 5" key="1">
    <citation type="journal article" date="2019" name="Nat. Microbiol.">
        <title>Mediterranean grassland soil C-N compound turnover is dependent on rainfall and depth, and is mediated by genomically divergent microorganisms.</title>
        <authorList>
            <person name="Diamond S."/>
            <person name="Andeer P.F."/>
            <person name="Li Z."/>
            <person name="Crits-Christoph A."/>
            <person name="Burstein D."/>
            <person name="Anantharaman K."/>
            <person name="Lane K.R."/>
            <person name="Thomas B.C."/>
            <person name="Pan C."/>
            <person name="Northen T.R."/>
            <person name="Banfield J.F."/>
        </authorList>
    </citation>
    <scope>NUCLEOTIDE SEQUENCE [LARGE SCALE GENOMIC DNA]</scope>
    <source>
        <strain evidence="4">NP_8</strain>
    </source>
</reference>
<evidence type="ECO:0000256" key="1">
    <source>
        <dbReference type="ARBA" id="ARBA00022729"/>
    </source>
</evidence>
<gene>
    <name evidence="4" type="ORF">E6H05_05255</name>
</gene>
<dbReference type="PANTHER" id="PTHR35038">
    <property type="entry name" value="DISSIMILATORY SULFITE REDUCTASE SIRA"/>
    <property type="match status" value="1"/>
</dbReference>
<sequence>MPASPNALTGECRWRRNALAAPRRRPVGLWRERPARTDRLEANRLNPANDSPARSVGLFTIGGIALLAAGAVAIGLVAARHRTEAVRGDNAVGDGACLSCHQQKASFELTAHRLTSRLPTRASILGSFSHGENALRTMNPNLYFRMDSTATGFYEIAVMGRAPDTSVIAQRIAYVTGLRKGQSYLYWVGDQLYQLPVSYWRGTGWANSPGYQDGRPNFERPIPPRCLECHATWFQSVADPSVINRYRPAGALLGITCETCHGSGRDHVTRERSLLRALLPRAIVNPTRLPRAQQLDGCALCHGGTAPLRTAAFSYVPGQPLEKRFDLTTAPDTGEIDVHGNQVALLERSRCFRSSQMTCATCHDVHRQQRDTVALSGRCLTCHTVQNCGLFPQHGHELIGRCVDCHMPLLTSTTVISIYLGHRLRPQVRTHWIKVYPQPPRFWMR</sequence>
<feature type="domain" description="Cytochrome c-552/4" evidence="3">
    <location>
        <begin position="223"/>
        <end position="262"/>
    </location>
</feature>
<dbReference type="InterPro" id="IPR023155">
    <property type="entry name" value="Cyt_c-552/4"/>
</dbReference>